<organism evidence="2 3">
    <name type="scientific">Ferviditalea candida</name>
    <dbReference type="NCBI Taxonomy" id="3108399"/>
    <lineage>
        <taxon>Bacteria</taxon>
        <taxon>Bacillati</taxon>
        <taxon>Bacillota</taxon>
        <taxon>Bacilli</taxon>
        <taxon>Bacillales</taxon>
        <taxon>Paenibacillaceae</taxon>
        <taxon>Ferviditalea</taxon>
    </lineage>
</organism>
<feature type="transmembrane region" description="Helical" evidence="1">
    <location>
        <begin position="221"/>
        <end position="243"/>
    </location>
</feature>
<keyword evidence="1" id="KW-0812">Transmembrane</keyword>
<sequence>MQNFRGYLSIMIGILLAGLIPAAIFAESLNLTALKPYGTSVFLEQSGIYEKAAEQVKRSIADNAEANSSPVIRKYVRSIMERAVNATVTPQWIGSKLELAQTSLWDYLLGKTERPRPIPIKELKLSVRAATIEELNRLPREIWLIPGLNKEKLAGELANGIPEEVTWKDIASDRSLASFSADYRMAVLGLKAAYVLIMLMILLQIWLAGSLKKGLRGVGRTWTVSGGLTILLAGCLWNCRSFIGMQQFPDNRLNYREELLNAVSAALHQTSIYSGAIGLAVMMLGIFALLLGRSGSRRTWHRS</sequence>
<keyword evidence="3" id="KW-1185">Reference proteome</keyword>
<evidence type="ECO:0000256" key="1">
    <source>
        <dbReference type="SAM" id="Phobius"/>
    </source>
</evidence>
<comment type="caution">
    <text evidence="2">The sequence shown here is derived from an EMBL/GenBank/DDBJ whole genome shotgun (WGS) entry which is preliminary data.</text>
</comment>
<dbReference type="Proteomes" id="UP001310386">
    <property type="component" value="Unassembled WGS sequence"/>
</dbReference>
<accession>A0ABU5ZIA3</accession>
<dbReference type="EMBL" id="JAYJLD010000014">
    <property type="protein sequence ID" value="MEB3102209.1"/>
    <property type="molecule type" value="Genomic_DNA"/>
</dbReference>
<reference evidence="2" key="1">
    <citation type="submission" date="2023-12" db="EMBL/GenBank/DDBJ databases">
        <title>Fervidustalea candida gen. nov., sp. nov., a novel member of the family Paenibacillaceae isolated from a geothermal area.</title>
        <authorList>
            <person name="Li W.-J."/>
            <person name="Jiao J.-Y."/>
            <person name="Chen Y."/>
        </authorList>
    </citation>
    <scope>NUCLEOTIDE SEQUENCE</scope>
    <source>
        <strain evidence="2">SYSU GA230002</strain>
    </source>
</reference>
<keyword evidence="1" id="KW-1133">Transmembrane helix</keyword>
<keyword evidence="1" id="KW-0472">Membrane</keyword>
<evidence type="ECO:0000313" key="3">
    <source>
        <dbReference type="Proteomes" id="UP001310386"/>
    </source>
</evidence>
<gene>
    <name evidence="2" type="ORF">VF724_11100</name>
</gene>
<evidence type="ECO:0000313" key="2">
    <source>
        <dbReference type="EMBL" id="MEB3102209.1"/>
    </source>
</evidence>
<feature type="transmembrane region" description="Helical" evidence="1">
    <location>
        <begin position="272"/>
        <end position="292"/>
    </location>
</feature>
<proteinExistence type="predicted"/>
<dbReference type="RefSeq" id="WP_371754326.1">
    <property type="nucleotide sequence ID" value="NZ_JAYJLD010000014.1"/>
</dbReference>
<name>A0ABU5ZIA3_9BACL</name>
<feature type="transmembrane region" description="Helical" evidence="1">
    <location>
        <begin position="192"/>
        <end position="209"/>
    </location>
</feature>
<protein>
    <submittedName>
        <fullName evidence="2">Uncharacterized protein</fullName>
    </submittedName>
</protein>
<feature type="transmembrane region" description="Helical" evidence="1">
    <location>
        <begin position="7"/>
        <end position="26"/>
    </location>
</feature>